<keyword evidence="5" id="KW-0812">Transmembrane</keyword>
<dbReference type="Pfam" id="PF00015">
    <property type="entry name" value="MCPsignal"/>
    <property type="match status" value="1"/>
</dbReference>
<dbReference type="GO" id="GO:0004888">
    <property type="term" value="F:transmembrane signaling receptor activity"/>
    <property type="evidence" value="ECO:0007669"/>
    <property type="project" value="InterPro"/>
</dbReference>
<evidence type="ECO:0000313" key="8">
    <source>
        <dbReference type="EMBL" id="QIA65206.1"/>
    </source>
</evidence>
<dbReference type="CDD" id="cd06225">
    <property type="entry name" value="HAMP"/>
    <property type="match status" value="1"/>
</dbReference>
<evidence type="ECO:0000256" key="4">
    <source>
        <dbReference type="PROSITE-ProRule" id="PRU00284"/>
    </source>
</evidence>
<evidence type="ECO:0000256" key="3">
    <source>
        <dbReference type="ARBA" id="ARBA00029447"/>
    </source>
</evidence>
<keyword evidence="9" id="KW-1185">Reference proteome</keyword>
<dbReference type="Pfam" id="PF00672">
    <property type="entry name" value="HAMP"/>
    <property type="match status" value="1"/>
</dbReference>
<evidence type="ECO:0000256" key="2">
    <source>
        <dbReference type="ARBA" id="ARBA00023224"/>
    </source>
</evidence>
<dbReference type="PANTHER" id="PTHR32089">
    <property type="entry name" value="METHYL-ACCEPTING CHEMOTAXIS PROTEIN MCPB"/>
    <property type="match status" value="1"/>
</dbReference>
<dbReference type="InterPro" id="IPR004089">
    <property type="entry name" value="MCPsignal_dom"/>
</dbReference>
<feature type="transmembrane region" description="Helical" evidence="5">
    <location>
        <begin position="183"/>
        <end position="204"/>
    </location>
</feature>
<keyword evidence="2 4" id="KW-0807">Transducer</keyword>
<dbReference type="CDD" id="cd11386">
    <property type="entry name" value="MCP_signal"/>
    <property type="match status" value="1"/>
</dbReference>
<gene>
    <name evidence="8" type="ORF">GT360_16770</name>
</gene>
<evidence type="ECO:0000256" key="5">
    <source>
        <dbReference type="SAM" id="Phobius"/>
    </source>
</evidence>
<comment type="similarity">
    <text evidence="3">Belongs to the methyl-accepting chemotaxis (MCP) protein family.</text>
</comment>
<dbReference type="EMBL" id="CP047476">
    <property type="protein sequence ID" value="QIA65206.1"/>
    <property type="molecule type" value="Genomic_DNA"/>
</dbReference>
<dbReference type="InterPro" id="IPR004090">
    <property type="entry name" value="Chemotax_Me-accpt_rcpt"/>
</dbReference>
<accession>A0A7Z2YFA8</accession>
<evidence type="ECO:0000313" key="9">
    <source>
        <dbReference type="Proteomes" id="UP000464262"/>
    </source>
</evidence>
<comment type="subcellular location">
    <subcellularLocation>
        <location evidence="1">Membrane</location>
    </subcellularLocation>
</comment>
<evidence type="ECO:0000259" key="7">
    <source>
        <dbReference type="PROSITE" id="PS50885"/>
    </source>
</evidence>
<organism evidence="8 9">
    <name type="scientific">Vibrio astriarenae</name>
    <dbReference type="NCBI Taxonomy" id="1481923"/>
    <lineage>
        <taxon>Bacteria</taxon>
        <taxon>Pseudomonadati</taxon>
        <taxon>Pseudomonadota</taxon>
        <taxon>Gammaproteobacteria</taxon>
        <taxon>Vibrionales</taxon>
        <taxon>Vibrionaceae</taxon>
        <taxon>Vibrio</taxon>
    </lineage>
</organism>
<keyword evidence="5" id="KW-0472">Membrane</keyword>
<reference evidence="8 9" key="1">
    <citation type="submission" date="2020-01" db="EMBL/GenBank/DDBJ databases">
        <title>Whole genome and functional gene identification of agarase of Vibrio HN897.</title>
        <authorList>
            <person name="Liu Y."/>
            <person name="Zhao Z."/>
        </authorList>
    </citation>
    <scope>NUCLEOTIDE SEQUENCE [LARGE SCALE GENOMIC DNA]</scope>
    <source>
        <strain evidence="8 9">HN897</strain>
    </source>
</reference>
<dbReference type="SUPFAM" id="SSF58104">
    <property type="entry name" value="Methyl-accepting chemotaxis protein (MCP) signaling domain"/>
    <property type="match status" value="1"/>
</dbReference>
<dbReference type="PROSITE" id="PS50885">
    <property type="entry name" value="HAMP"/>
    <property type="match status" value="1"/>
</dbReference>
<dbReference type="PROSITE" id="PS50111">
    <property type="entry name" value="CHEMOTAXIS_TRANSDUC_2"/>
    <property type="match status" value="1"/>
</dbReference>
<dbReference type="GO" id="GO:0006935">
    <property type="term" value="P:chemotaxis"/>
    <property type="evidence" value="ECO:0007669"/>
    <property type="project" value="InterPro"/>
</dbReference>
<dbReference type="InterPro" id="IPR003660">
    <property type="entry name" value="HAMP_dom"/>
</dbReference>
<dbReference type="SMART" id="SM00304">
    <property type="entry name" value="HAMP"/>
    <property type="match status" value="2"/>
</dbReference>
<dbReference type="FunFam" id="1.10.287.950:FF:000001">
    <property type="entry name" value="Methyl-accepting chemotaxis sensory transducer"/>
    <property type="match status" value="1"/>
</dbReference>
<dbReference type="SMART" id="SM00283">
    <property type="entry name" value="MA"/>
    <property type="match status" value="1"/>
</dbReference>
<feature type="domain" description="Methyl-accepting transducer" evidence="6">
    <location>
        <begin position="264"/>
        <end position="500"/>
    </location>
</feature>
<dbReference type="AlphaFoldDB" id="A0A7Z2YFA8"/>
<name>A0A7Z2YFA8_9VIBR</name>
<dbReference type="GO" id="GO:0007165">
    <property type="term" value="P:signal transduction"/>
    <property type="evidence" value="ECO:0007669"/>
    <property type="project" value="UniProtKB-KW"/>
</dbReference>
<dbReference type="PANTHER" id="PTHR32089:SF112">
    <property type="entry name" value="LYSOZYME-LIKE PROTEIN-RELATED"/>
    <property type="match status" value="1"/>
</dbReference>
<keyword evidence="5" id="KW-1133">Transmembrane helix</keyword>
<dbReference type="PRINTS" id="PR00260">
    <property type="entry name" value="CHEMTRNSDUCR"/>
</dbReference>
<dbReference type="Proteomes" id="UP000464262">
    <property type="component" value="Chromosome 2"/>
</dbReference>
<evidence type="ECO:0000259" key="6">
    <source>
        <dbReference type="PROSITE" id="PS50111"/>
    </source>
</evidence>
<feature type="domain" description="HAMP" evidence="7">
    <location>
        <begin position="205"/>
        <end position="259"/>
    </location>
</feature>
<sequence>MLSLSIKNKIVSLCLLSVAGFGGVLTVGGNALISNTDQVTDIDKVYYPIMNSASLNSVLINQLAERFNLAVTIGDEEMLEVNRTTVEQIVANFQLQQKLQPNLASQVNTLERDINVYFESAYKVAYGMIEGDINLQQAAKLASDNSELLERITVAMDDFSTARQADFESSVATLEKNNSQAQAIMLILGGLALSLISIMGFFVVRGIRADLGSITDKMHDIAKGEGDLTVRLVHDKKDELRDLVESFNAFVEKLQNNVTNTIQNVSQLDMISNSLVDSSRTTSQLTMKQTTSIEEVSESLGQLFAAARNIAQNANDASTSAMSASEQASHGEAQVKSTITAVQELTNDVRNASEVVQQLDHNTQSAGSILDAISAIAEQTNLLALNAAIEAARAGEQGRGFAVVADEVRTLASRTQTSTQEIQTVLHQLQEQTKTAAAIIAESATKAEECVDKSLIAEQSLIRITSDVAEISQRNEVIAAATEEQEQTSSRIESFVDDIRHMAHGTAESVGELDQVAQDINNIASNLSELTGHFKVG</sequence>
<proteinExistence type="inferred from homology"/>
<dbReference type="KEGG" id="vas:GT360_16770"/>
<protein>
    <submittedName>
        <fullName evidence="8">HAMP domain-containing protein</fullName>
    </submittedName>
</protein>
<dbReference type="GO" id="GO:0016020">
    <property type="term" value="C:membrane"/>
    <property type="evidence" value="ECO:0007669"/>
    <property type="project" value="UniProtKB-SubCell"/>
</dbReference>
<dbReference type="Gene3D" id="1.10.287.950">
    <property type="entry name" value="Methyl-accepting chemotaxis protein"/>
    <property type="match status" value="1"/>
</dbReference>
<evidence type="ECO:0000256" key="1">
    <source>
        <dbReference type="ARBA" id="ARBA00004370"/>
    </source>
</evidence>